<evidence type="ECO:0000259" key="6">
    <source>
        <dbReference type="PROSITE" id="PS50043"/>
    </source>
</evidence>
<keyword evidence="2" id="KW-0805">Transcription regulation</keyword>
<dbReference type="PRINTS" id="PR00038">
    <property type="entry name" value="HTHLUXR"/>
</dbReference>
<gene>
    <name evidence="8" type="ORF">SAMN05216554_1742</name>
</gene>
<dbReference type="Proteomes" id="UP000198891">
    <property type="component" value="Unassembled WGS sequence"/>
</dbReference>
<dbReference type="AlphaFoldDB" id="A0A1H3N9L2"/>
<reference evidence="8 9" key="1">
    <citation type="submission" date="2016-10" db="EMBL/GenBank/DDBJ databases">
        <authorList>
            <person name="de Groot N.N."/>
        </authorList>
    </citation>
    <scope>NUCLEOTIDE SEQUENCE [LARGE SCALE GENOMIC DNA]</scope>
    <source>
        <strain evidence="8 9">CGMCC 4.3491</strain>
    </source>
</reference>
<sequence length="222" mass="23781">MISVVLADDQSLIRTAVAELVSNEPGFEVVGEAANGREAVDLVHALHPDVVLMDIRMPVMDGIQATDAICRDPATAGTRIVILTTFEEDENVLLALRAGASGFVGKGTEAAELMHAIRVVHDGEALLSPRATKALIGRYTAPVEAAPLRVPEELRLLTEREREILVLVARGLSNTEIAKDLVISPQTAKTHVNRMMTKLAAHDRAQLVIVAYESGLLVPGTS</sequence>
<dbReference type="STRING" id="381665.SAMN05216554_1742"/>
<evidence type="ECO:0000256" key="2">
    <source>
        <dbReference type="ARBA" id="ARBA00023015"/>
    </source>
</evidence>
<protein>
    <submittedName>
        <fullName evidence="8">Two component transcriptional regulator, LuxR family</fullName>
    </submittedName>
</protein>
<dbReference type="SMART" id="SM00448">
    <property type="entry name" value="REC"/>
    <property type="match status" value="1"/>
</dbReference>
<dbReference type="SUPFAM" id="SSF46894">
    <property type="entry name" value="C-terminal effector domain of the bipartite response regulators"/>
    <property type="match status" value="1"/>
</dbReference>
<evidence type="ECO:0000313" key="8">
    <source>
        <dbReference type="EMBL" id="SDY85155.1"/>
    </source>
</evidence>
<evidence type="ECO:0000259" key="7">
    <source>
        <dbReference type="PROSITE" id="PS50110"/>
    </source>
</evidence>
<evidence type="ECO:0000256" key="4">
    <source>
        <dbReference type="ARBA" id="ARBA00023163"/>
    </source>
</evidence>
<keyword evidence="4" id="KW-0804">Transcription</keyword>
<accession>A0A1H3N9L2</accession>
<dbReference type="GO" id="GO:0006355">
    <property type="term" value="P:regulation of DNA-templated transcription"/>
    <property type="evidence" value="ECO:0007669"/>
    <property type="project" value="InterPro"/>
</dbReference>
<dbReference type="CDD" id="cd06170">
    <property type="entry name" value="LuxR_C_like"/>
    <property type="match status" value="1"/>
</dbReference>
<feature type="domain" description="HTH luxR-type" evidence="6">
    <location>
        <begin position="150"/>
        <end position="215"/>
    </location>
</feature>
<dbReference type="InterPro" id="IPR039420">
    <property type="entry name" value="WalR-like"/>
</dbReference>
<dbReference type="Gene3D" id="3.40.50.2300">
    <property type="match status" value="1"/>
</dbReference>
<evidence type="ECO:0000256" key="1">
    <source>
        <dbReference type="ARBA" id="ARBA00022553"/>
    </source>
</evidence>
<proteinExistence type="predicted"/>
<feature type="modified residue" description="4-aspartylphosphate" evidence="5">
    <location>
        <position position="54"/>
    </location>
</feature>
<dbReference type="PROSITE" id="PS50110">
    <property type="entry name" value="RESPONSE_REGULATORY"/>
    <property type="match status" value="1"/>
</dbReference>
<dbReference type="InterPro" id="IPR001789">
    <property type="entry name" value="Sig_transdc_resp-reg_receiver"/>
</dbReference>
<dbReference type="PANTHER" id="PTHR43214">
    <property type="entry name" value="TWO-COMPONENT RESPONSE REGULATOR"/>
    <property type="match status" value="1"/>
</dbReference>
<dbReference type="CDD" id="cd17535">
    <property type="entry name" value="REC_NarL-like"/>
    <property type="match status" value="1"/>
</dbReference>
<dbReference type="InterPro" id="IPR016032">
    <property type="entry name" value="Sig_transdc_resp-reg_C-effctor"/>
</dbReference>
<feature type="domain" description="Response regulatory" evidence="7">
    <location>
        <begin position="3"/>
        <end position="121"/>
    </location>
</feature>
<dbReference type="InterPro" id="IPR011006">
    <property type="entry name" value="CheY-like_superfamily"/>
</dbReference>
<evidence type="ECO:0000313" key="9">
    <source>
        <dbReference type="Proteomes" id="UP000198891"/>
    </source>
</evidence>
<dbReference type="EMBL" id="FNPZ01000001">
    <property type="protein sequence ID" value="SDY85155.1"/>
    <property type="molecule type" value="Genomic_DNA"/>
</dbReference>
<dbReference type="PROSITE" id="PS50043">
    <property type="entry name" value="HTH_LUXR_2"/>
    <property type="match status" value="1"/>
</dbReference>
<keyword evidence="9" id="KW-1185">Reference proteome</keyword>
<dbReference type="OrthoDB" id="9808843at2"/>
<name>A0A1H3N9L2_9MICO</name>
<dbReference type="Pfam" id="PF00196">
    <property type="entry name" value="GerE"/>
    <property type="match status" value="1"/>
</dbReference>
<keyword evidence="3" id="KW-0238">DNA-binding</keyword>
<organism evidence="8 9">
    <name type="scientific">Herbiconiux ginsengi</name>
    <dbReference type="NCBI Taxonomy" id="381665"/>
    <lineage>
        <taxon>Bacteria</taxon>
        <taxon>Bacillati</taxon>
        <taxon>Actinomycetota</taxon>
        <taxon>Actinomycetes</taxon>
        <taxon>Micrococcales</taxon>
        <taxon>Microbacteriaceae</taxon>
        <taxon>Herbiconiux</taxon>
    </lineage>
</organism>
<dbReference type="SMART" id="SM00421">
    <property type="entry name" value="HTH_LUXR"/>
    <property type="match status" value="1"/>
</dbReference>
<dbReference type="GO" id="GO:0003677">
    <property type="term" value="F:DNA binding"/>
    <property type="evidence" value="ECO:0007669"/>
    <property type="project" value="UniProtKB-KW"/>
</dbReference>
<dbReference type="SUPFAM" id="SSF52172">
    <property type="entry name" value="CheY-like"/>
    <property type="match status" value="1"/>
</dbReference>
<keyword evidence="1 5" id="KW-0597">Phosphoprotein</keyword>
<dbReference type="PANTHER" id="PTHR43214:SF24">
    <property type="entry name" value="TRANSCRIPTIONAL REGULATORY PROTEIN NARL-RELATED"/>
    <property type="match status" value="1"/>
</dbReference>
<dbReference type="RefSeq" id="WP_092551452.1">
    <property type="nucleotide sequence ID" value="NZ_FNPZ01000001.1"/>
</dbReference>
<dbReference type="InterPro" id="IPR058245">
    <property type="entry name" value="NreC/VraR/RcsB-like_REC"/>
</dbReference>
<dbReference type="InterPro" id="IPR000792">
    <property type="entry name" value="Tscrpt_reg_LuxR_C"/>
</dbReference>
<evidence type="ECO:0000256" key="5">
    <source>
        <dbReference type="PROSITE-ProRule" id="PRU00169"/>
    </source>
</evidence>
<dbReference type="Pfam" id="PF00072">
    <property type="entry name" value="Response_reg"/>
    <property type="match status" value="1"/>
</dbReference>
<dbReference type="GO" id="GO:0000160">
    <property type="term" value="P:phosphorelay signal transduction system"/>
    <property type="evidence" value="ECO:0007669"/>
    <property type="project" value="InterPro"/>
</dbReference>
<evidence type="ECO:0000256" key="3">
    <source>
        <dbReference type="ARBA" id="ARBA00023125"/>
    </source>
</evidence>